<dbReference type="GeneID" id="63744302"/>
<accession>A0A1L9RFS3</accession>
<dbReference type="InterPro" id="IPR047122">
    <property type="entry name" value="Trans-enoyl_RdTase-like"/>
</dbReference>
<name>A0A1L9RFS3_ASPWE</name>
<dbReference type="InterPro" id="IPR036291">
    <property type="entry name" value="NAD(P)-bd_dom_sf"/>
</dbReference>
<dbReference type="InterPro" id="IPR011032">
    <property type="entry name" value="GroES-like_sf"/>
</dbReference>
<proteinExistence type="inferred from homology"/>
<dbReference type="PANTHER" id="PTHR45348">
    <property type="entry name" value="HYPOTHETICAL OXIDOREDUCTASE (EUROFUNG)"/>
    <property type="match status" value="1"/>
</dbReference>
<evidence type="ECO:0000313" key="4">
    <source>
        <dbReference type="EMBL" id="OJJ33779.1"/>
    </source>
</evidence>
<feature type="domain" description="Enoyl reductase (ER)" evidence="3">
    <location>
        <begin position="13"/>
        <end position="335"/>
    </location>
</feature>
<dbReference type="GO" id="GO:0016651">
    <property type="term" value="F:oxidoreductase activity, acting on NAD(P)H"/>
    <property type="evidence" value="ECO:0007669"/>
    <property type="project" value="InterPro"/>
</dbReference>
<dbReference type="InterPro" id="IPR013149">
    <property type="entry name" value="ADH-like_C"/>
</dbReference>
<dbReference type="SUPFAM" id="SSF50129">
    <property type="entry name" value="GroES-like"/>
    <property type="match status" value="1"/>
</dbReference>
<organism evidence="4 5">
    <name type="scientific">Aspergillus wentii DTO 134E9</name>
    <dbReference type="NCBI Taxonomy" id="1073089"/>
    <lineage>
        <taxon>Eukaryota</taxon>
        <taxon>Fungi</taxon>
        <taxon>Dikarya</taxon>
        <taxon>Ascomycota</taxon>
        <taxon>Pezizomycotina</taxon>
        <taxon>Eurotiomycetes</taxon>
        <taxon>Eurotiomycetidae</taxon>
        <taxon>Eurotiales</taxon>
        <taxon>Aspergillaceae</taxon>
        <taxon>Aspergillus</taxon>
        <taxon>Aspergillus subgen. Cremei</taxon>
    </lineage>
</organism>
<dbReference type="SMART" id="SM00829">
    <property type="entry name" value="PKS_ER"/>
    <property type="match status" value="1"/>
</dbReference>
<dbReference type="InterPro" id="IPR020843">
    <property type="entry name" value="ER"/>
</dbReference>
<dbReference type="VEuPathDB" id="FungiDB:ASPWEDRAFT_113996"/>
<dbReference type="Pfam" id="PF00107">
    <property type="entry name" value="ADH_zinc_N"/>
    <property type="match status" value="1"/>
</dbReference>
<comment type="similarity">
    <text evidence="1">Belongs to the zinc-containing alcohol dehydrogenase family.</text>
</comment>
<dbReference type="InterPro" id="IPR013154">
    <property type="entry name" value="ADH-like_N"/>
</dbReference>
<sequence>MTTNRAAWQEKPGVKLDIRAAPYTAPQENELVVKVHAWAINPIDKITQEVDLSFVKYPLVTGMDLAGEVVEVGSNVESRFSKGDRVLAMTDGALSGTPSQSAFQEYVVAHSVLASPIPDAISYPEAVVFPLTLATAAVGLFQKDFLGLQLPSTPPRPATGKTVLIWGGASAVGCNAIQLCTAAGYNVITTASPANFDYLKSLGASAVFDYKSPTVVEDVVAAINETDLAGILHAAGSVAICLEVSGKANGSAFVAASLPIPEDGPAGVKGKMIFANTIKANEVGPAVFRDFLPEALRNGSYRVAPEPLVVGTGLESIQEGLEVWRKGVSARKIVITR</sequence>
<keyword evidence="2" id="KW-0560">Oxidoreductase</keyword>
<dbReference type="OrthoDB" id="48317at2759"/>
<reference evidence="5" key="1">
    <citation type="journal article" date="2017" name="Genome Biol.">
        <title>Comparative genomics reveals high biological diversity and specific adaptations in the industrially and medically important fungal genus Aspergillus.</title>
        <authorList>
            <person name="de Vries R.P."/>
            <person name="Riley R."/>
            <person name="Wiebenga A."/>
            <person name="Aguilar-Osorio G."/>
            <person name="Amillis S."/>
            <person name="Uchima C.A."/>
            <person name="Anderluh G."/>
            <person name="Asadollahi M."/>
            <person name="Askin M."/>
            <person name="Barry K."/>
            <person name="Battaglia E."/>
            <person name="Bayram O."/>
            <person name="Benocci T."/>
            <person name="Braus-Stromeyer S.A."/>
            <person name="Caldana C."/>
            <person name="Canovas D."/>
            <person name="Cerqueira G.C."/>
            <person name="Chen F."/>
            <person name="Chen W."/>
            <person name="Choi C."/>
            <person name="Clum A."/>
            <person name="Dos Santos R.A."/>
            <person name="Damasio A.R."/>
            <person name="Diallinas G."/>
            <person name="Emri T."/>
            <person name="Fekete E."/>
            <person name="Flipphi M."/>
            <person name="Freyberg S."/>
            <person name="Gallo A."/>
            <person name="Gournas C."/>
            <person name="Habgood R."/>
            <person name="Hainaut M."/>
            <person name="Harispe M.L."/>
            <person name="Henrissat B."/>
            <person name="Hilden K.S."/>
            <person name="Hope R."/>
            <person name="Hossain A."/>
            <person name="Karabika E."/>
            <person name="Karaffa L."/>
            <person name="Karanyi Z."/>
            <person name="Krasevec N."/>
            <person name="Kuo A."/>
            <person name="Kusch H."/>
            <person name="LaButti K."/>
            <person name="Lagendijk E.L."/>
            <person name="Lapidus A."/>
            <person name="Levasseur A."/>
            <person name="Lindquist E."/>
            <person name="Lipzen A."/>
            <person name="Logrieco A.F."/>
            <person name="MacCabe A."/>
            <person name="Maekelae M.R."/>
            <person name="Malavazi I."/>
            <person name="Melin P."/>
            <person name="Meyer V."/>
            <person name="Mielnichuk N."/>
            <person name="Miskei M."/>
            <person name="Molnar A.P."/>
            <person name="Mule G."/>
            <person name="Ngan C.Y."/>
            <person name="Orejas M."/>
            <person name="Orosz E."/>
            <person name="Ouedraogo J.P."/>
            <person name="Overkamp K.M."/>
            <person name="Park H.-S."/>
            <person name="Perrone G."/>
            <person name="Piumi F."/>
            <person name="Punt P.J."/>
            <person name="Ram A.F."/>
            <person name="Ramon A."/>
            <person name="Rauscher S."/>
            <person name="Record E."/>
            <person name="Riano-Pachon D.M."/>
            <person name="Robert V."/>
            <person name="Roehrig J."/>
            <person name="Ruller R."/>
            <person name="Salamov A."/>
            <person name="Salih N.S."/>
            <person name="Samson R.A."/>
            <person name="Sandor E."/>
            <person name="Sanguinetti M."/>
            <person name="Schuetze T."/>
            <person name="Sepcic K."/>
            <person name="Shelest E."/>
            <person name="Sherlock G."/>
            <person name="Sophianopoulou V."/>
            <person name="Squina F.M."/>
            <person name="Sun H."/>
            <person name="Susca A."/>
            <person name="Todd R.B."/>
            <person name="Tsang A."/>
            <person name="Unkles S.E."/>
            <person name="van de Wiele N."/>
            <person name="van Rossen-Uffink D."/>
            <person name="Oliveira J.V."/>
            <person name="Vesth T.C."/>
            <person name="Visser J."/>
            <person name="Yu J.-H."/>
            <person name="Zhou M."/>
            <person name="Andersen M.R."/>
            <person name="Archer D.B."/>
            <person name="Baker S.E."/>
            <person name="Benoit I."/>
            <person name="Brakhage A.A."/>
            <person name="Braus G.H."/>
            <person name="Fischer R."/>
            <person name="Frisvad J.C."/>
            <person name="Goldman G.H."/>
            <person name="Houbraken J."/>
            <person name="Oakley B."/>
            <person name="Pocsi I."/>
            <person name="Scazzocchio C."/>
            <person name="Seiboth B."/>
            <person name="vanKuyk P.A."/>
            <person name="Wortman J."/>
            <person name="Dyer P.S."/>
            <person name="Grigoriev I.V."/>
        </authorList>
    </citation>
    <scope>NUCLEOTIDE SEQUENCE [LARGE SCALE GENOMIC DNA]</scope>
    <source>
        <strain evidence="5">DTO 134E9</strain>
    </source>
</reference>
<evidence type="ECO:0000259" key="3">
    <source>
        <dbReference type="SMART" id="SM00829"/>
    </source>
</evidence>
<evidence type="ECO:0000256" key="2">
    <source>
        <dbReference type="ARBA" id="ARBA00023002"/>
    </source>
</evidence>
<dbReference type="Gene3D" id="3.40.50.720">
    <property type="entry name" value="NAD(P)-binding Rossmann-like Domain"/>
    <property type="match status" value="1"/>
</dbReference>
<dbReference type="RefSeq" id="XP_040687455.1">
    <property type="nucleotide sequence ID" value="XM_040828454.1"/>
</dbReference>
<evidence type="ECO:0000256" key="1">
    <source>
        <dbReference type="ARBA" id="ARBA00008072"/>
    </source>
</evidence>
<dbReference type="CDD" id="cd08249">
    <property type="entry name" value="enoyl_reductase_like"/>
    <property type="match status" value="1"/>
</dbReference>
<dbReference type="Pfam" id="PF08240">
    <property type="entry name" value="ADH_N"/>
    <property type="match status" value="1"/>
</dbReference>
<dbReference type="Proteomes" id="UP000184383">
    <property type="component" value="Unassembled WGS sequence"/>
</dbReference>
<dbReference type="STRING" id="1073089.A0A1L9RFS3"/>
<dbReference type="AlphaFoldDB" id="A0A1L9RFS3"/>
<dbReference type="PANTHER" id="PTHR45348:SF2">
    <property type="entry name" value="ZINC-TYPE ALCOHOL DEHYDROGENASE-LIKE PROTEIN C2E1P3.01"/>
    <property type="match status" value="1"/>
</dbReference>
<dbReference type="SUPFAM" id="SSF51735">
    <property type="entry name" value="NAD(P)-binding Rossmann-fold domains"/>
    <property type="match status" value="1"/>
</dbReference>
<dbReference type="Gene3D" id="3.90.180.10">
    <property type="entry name" value="Medium-chain alcohol dehydrogenases, catalytic domain"/>
    <property type="match status" value="1"/>
</dbReference>
<keyword evidence="5" id="KW-1185">Reference proteome</keyword>
<evidence type="ECO:0000313" key="5">
    <source>
        <dbReference type="Proteomes" id="UP000184383"/>
    </source>
</evidence>
<gene>
    <name evidence="4" type="ORF">ASPWEDRAFT_113996</name>
</gene>
<protein>
    <recommendedName>
        <fullName evidence="3">Enoyl reductase (ER) domain-containing protein</fullName>
    </recommendedName>
</protein>
<dbReference type="EMBL" id="KV878213">
    <property type="protein sequence ID" value="OJJ33779.1"/>
    <property type="molecule type" value="Genomic_DNA"/>
</dbReference>